<dbReference type="GO" id="GO:0005737">
    <property type="term" value="C:cytoplasm"/>
    <property type="evidence" value="ECO:0007669"/>
    <property type="project" value="TreeGrafter"/>
</dbReference>
<dbReference type="Gene3D" id="1.10.150.170">
    <property type="entry name" value="Putative methyltransferase TM0872, insert domain"/>
    <property type="match status" value="1"/>
</dbReference>
<dbReference type="PIRSF" id="PIRSF004486">
    <property type="entry name" value="MraW"/>
    <property type="match status" value="1"/>
</dbReference>
<dbReference type="GO" id="GO:0071424">
    <property type="term" value="F:rRNA (cytosine-N4-)-methyltransferase activity"/>
    <property type="evidence" value="ECO:0007669"/>
    <property type="project" value="TreeGrafter"/>
</dbReference>
<keyword evidence="4" id="KW-0949">S-adenosyl-L-methionine</keyword>
<dbReference type="InterPro" id="IPR023397">
    <property type="entry name" value="SAM-dep_MeTrfase_MraW_recog"/>
</dbReference>
<evidence type="ECO:0000256" key="3">
    <source>
        <dbReference type="ARBA" id="ARBA00022679"/>
    </source>
</evidence>
<dbReference type="SUPFAM" id="SSF53335">
    <property type="entry name" value="S-adenosyl-L-methionine-dependent methyltransferases"/>
    <property type="match status" value="1"/>
</dbReference>
<dbReference type="Proteomes" id="UP001174909">
    <property type="component" value="Unassembled WGS sequence"/>
</dbReference>
<evidence type="ECO:0000256" key="2">
    <source>
        <dbReference type="ARBA" id="ARBA00022603"/>
    </source>
</evidence>
<dbReference type="InterPro" id="IPR029063">
    <property type="entry name" value="SAM-dependent_MTases_sf"/>
</dbReference>
<dbReference type="GO" id="GO:0070475">
    <property type="term" value="P:rRNA base methylation"/>
    <property type="evidence" value="ECO:0007669"/>
    <property type="project" value="TreeGrafter"/>
</dbReference>
<sequence length="324" mass="34512">MADQAEGVIVPFHLPVLLTEVLGQLGVRPGGVYVDGTVGDGGHALAFLRASAPLGSVCGIDLDPRSLVRTEQRLAPFGVQFTPILGSYAEMVSLVQGMLGSEARADGVLLDLGISSRQVDGSGFGFSFQQDEPLDMRFNPEADIPTAADIVNTWSREGLVAVLREYGEEPRAGAIASAIVRQRPISSTVQLASVVAGAAGRQSGRSSRSGADPATRTFQALRIAVNDELNTLTTGLQAAVDLLAPSGRLAVISYHSLEDRRVKTFLAREAAQCICPPRLPVCVCQHQPRVSLVNRRIIRPSAGEIAENPRSRSARMRVAQRLAE</sequence>
<protein>
    <submittedName>
        <fullName evidence="5">Ribosomal RNA small subunit methyltransferase H</fullName>
    </submittedName>
</protein>
<dbReference type="InterPro" id="IPR002903">
    <property type="entry name" value="RsmH"/>
</dbReference>
<keyword evidence="6" id="KW-1185">Reference proteome</keyword>
<evidence type="ECO:0000313" key="6">
    <source>
        <dbReference type="Proteomes" id="UP001174909"/>
    </source>
</evidence>
<dbReference type="Pfam" id="PF01795">
    <property type="entry name" value="Methyltransf_5"/>
    <property type="match status" value="1"/>
</dbReference>
<dbReference type="PANTHER" id="PTHR11265:SF0">
    <property type="entry name" value="12S RRNA N4-METHYLCYTIDINE METHYLTRANSFERASE"/>
    <property type="match status" value="1"/>
</dbReference>
<dbReference type="AlphaFoldDB" id="A0AA35TP81"/>
<comment type="similarity">
    <text evidence="1">Belongs to the methyltransferase superfamily. RsmH family.</text>
</comment>
<gene>
    <name evidence="5" type="ORF">GBAR_LOCUS28396</name>
</gene>
<evidence type="ECO:0000313" key="5">
    <source>
        <dbReference type="EMBL" id="CAI8051890.1"/>
    </source>
</evidence>
<dbReference type="PANTHER" id="PTHR11265">
    <property type="entry name" value="S-ADENOSYL-METHYLTRANSFERASE MRAW"/>
    <property type="match status" value="1"/>
</dbReference>
<evidence type="ECO:0000256" key="4">
    <source>
        <dbReference type="ARBA" id="ARBA00022691"/>
    </source>
</evidence>
<dbReference type="NCBIfam" id="TIGR00006">
    <property type="entry name" value="16S rRNA (cytosine(1402)-N(4))-methyltransferase RsmH"/>
    <property type="match status" value="1"/>
</dbReference>
<proteinExistence type="inferred from homology"/>
<keyword evidence="3" id="KW-0808">Transferase</keyword>
<comment type="caution">
    <text evidence="5">The sequence shown here is derived from an EMBL/GenBank/DDBJ whole genome shotgun (WGS) entry which is preliminary data.</text>
</comment>
<organism evidence="5 6">
    <name type="scientific">Geodia barretti</name>
    <name type="common">Barrett's horny sponge</name>
    <dbReference type="NCBI Taxonomy" id="519541"/>
    <lineage>
        <taxon>Eukaryota</taxon>
        <taxon>Metazoa</taxon>
        <taxon>Porifera</taxon>
        <taxon>Demospongiae</taxon>
        <taxon>Heteroscleromorpha</taxon>
        <taxon>Tetractinellida</taxon>
        <taxon>Astrophorina</taxon>
        <taxon>Geodiidae</taxon>
        <taxon>Geodia</taxon>
    </lineage>
</organism>
<keyword evidence="2 5" id="KW-0489">Methyltransferase</keyword>
<evidence type="ECO:0000256" key="1">
    <source>
        <dbReference type="ARBA" id="ARBA00010396"/>
    </source>
</evidence>
<accession>A0AA35TP81</accession>
<dbReference type="Gene3D" id="3.40.50.150">
    <property type="entry name" value="Vaccinia Virus protein VP39"/>
    <property type="match status" value="1"/>
</dbReference>
<dbReference type="EMBL" id="CASHTH010003971">
    <property type="protein sequence ID" value="CAI8051890.1"/>
    <property type="molecule type" value="Genomic_DNA"/>
</dbReference>
<reference evidence="5" key="1">
    <citation type="submission" date="2023-03" db="EMBL/GenBank/DDBJ databases">
        <authorList>
            <person name="Steffen K."/>
            <person name="Cardenas P."/>
        </authorList>
    </citation>
    <scope>NUCLEOTIDE SEQUENCE</scope>
</reference>
<dbReference type="SUPFAM" id="SSF81799">
    <property type="entry name" value="Putative methyltransferase TM0872, insert domain"/>
    <property type="match status" value="1"/>
</dbReference>
<name>A0AA35TP81_GEOBA</name>
<dbReference type="HAMAP" id="MF_01007">
    <property type="entry name" value="16SrRNA_methyltr_H"/>
    <property type="match status" value="1"/>
</dbReference>